<dbReference type="AlphaFoldDB" id="A0A9K3NQZ0"/>
<feature type="transmembrane region" description="Helical" evidence="1">
    <location>
        <begin position="57"/>
        <end position="76"/>
    </location>
</feature>
<dbReference type="GO" id="GO:0016020">
    <property type="term" value="C:membrane"/>
    <property type="evidence" value="ECO:0000318"/>
    <property type="project" value="GO_Central"/>
</dbReference>
<feature type="transmembrane region" description="Helical" evidence="1">
    <location>
        <begin position="123"/>
        <end position="144"/>
    </location>
</feature>
<dbReference type="PANTHER" id="PTHR33133:SF3">
    <property type="entry name" value="TRANSMEMBRANE PROTEIN"/>
    <property type="match status" value="1"/>
</dbReference>
<sequence length="358" mass="40243">MSSHFLFHLNIENTPFLIQSNSLESPIPDLSSIPMERTTTTTIKIIRKSIHTFLKHYNYFTITSLLALPFSASILISSSSLSPDSISFQNTFHFRLLSLFDSIGIPTSYEYFSIFTLKLSQTLTSSILLLPFTLSFLLITKTYIIQHLHTHNKKPPPFTGIFNSILHTQLWNSFLIISANSTSFCILFIAFNFLETLKVFTSSTLIILLSIIGGITYSIVIANSMIICNMALVLSGMETKGGFISILKACVMIKRRTTTALFLALYINITLAGIEALFQFRVASVYANLRTSNSSPLVVLEGLLIAYLYSIIITLDTITNCMFYKSCILEDSKYFPDQEEGKIHGYCLKVKGEEDELQ</sequence>
<evidence type="ECO:0008006" key="4">
    <source>
        <dbReference type="Google" id="ProtNLM"/>
    </source>
</evidence>
<organism evidence="2 3">
    <name type="scientific">Helianthus annuus</name>
    <name type="common">Common sunflower</name>
    <dbReference type="NCBI Taxonomy" id="4232"/>
    <lineage>
        <taxon>Eukaryota</taxon>
        <taxon>Viridiplantae</taxon>
        <taxon>Streptophyta</taxon>
        <taxon>Embryophyta</taxon>
        <taxon>Tracheophyta</taxon>
        <taxon>Spermatophyta</taxon>
        <taxon>Magnoliopsida</taxon>
        <taxon>eudicotyledons</taxon>
        <taxon>Gunneridae</taxon>
        <taxon>Pentapetalae</taxon>
        <taxon>asterids</taxon>
        <taxon>campanulids</taxon>
        <taxon>Asterales</taxon>
        <taxon>Asteraceae</taxon>
        <taxon>Asteroideae</taxon>
        <taxon>Heliantheae alliance</taxon>
        <taxon>Heliantheae</taxon>
        <taxon>Helianthus</taxon>
    </lineage>
</organism>
<evidence type="ECO:0000313" key="3">
    <source>
        <dbReference type="Proteomes" id="UP000215914"/>
    </source>
</evidence>
<protein>
    <recommendedName>
        <fullName evidence="4">Transmembrane protein</fullName>
    </recommendedName>
</protein>
<gene>
    <name evidence="2" type="ORF">HanXRQr2_Chr04g0156251</name>
</gene>
<name>A0A9K3NQZ0_HELAN</name>
<dbReference type="Gramene" id="mRNA:HanXRQr2_Chr04g0156251">
    <property type="protein sequence ID" value="CDS:HanXRQr2_Chr04g0156251.1"/>
    <property type="gene ID" value="HanXRQr2_Chr04g0156251"/>
</dbReference>
<dbReference type="PANTHER" id="PTHR33133">
    <property type="entry name" value="OS08G0107100 PROTEIN-RELATED"/>
    <property type="match status" value="1"/>
</dbReference>
<accession>A0A9K3NQZ0</accession>
<proteinExistence type="predicted"/>
<keyword evidence="3" id="KW-1185">Reference proteome</keyword>
<keyword evidence="1" id="KW-1133">Transmembrane helix</keyword>
<feature type="transmembrane region" description="Helical" evidence="1">
    <location>
        <begin position="174"/>
        <end position="194"/>
    </location>
</feature>
<evidence type="ECO:0000313" key="2">
    <source>
        <dbReference type="EMBL" id="KAF5809361.1"/>
    </source>
</evidence>
<comment type="caution">
    <text evidence="2">The sequence shown here is derived from an EMBL/GenBank/DDBJ whole genome shotgun (WGS) entry which is preliminary data.</text>
</comment>
<dbReference type="EMBL" id="MNCJ02000319">
    <property type="protein sequence ID" value="KAF5809361.1"/>
    <property type="molecule type" value="Genomic_DNA"/>
</dbReference>
<feature type="transmembrane region" description="Helical" evidence="1">
    <location>
        <begin position="298"/>
        <end position="315"/>
    </location>
</feature>
<reference evidence="2" key="2">
    <citation type="submission" date="2020-06" db="EMBL/GenBank/DDBJ databases">
        <title>Helianthus annuus Genome sequencing and assembly Release 2.</title>
        <authorList>
            <person name="Gouzy J."/>
            <person name="Langlade N."/>
            <person name="Munos S."/>
        </authorList>
    </citation>
    <scope>NUCLEOTIDE SEQUENCE</scope>
    <source>
        <tissue evidence="2">Leaves</tissue>
    </source>
</reference>
<feature type="transmembrane region" description="Helical" evidence="1">
    <location>
        <begin position="258"/>
        <end position="278"/>
    </location>
</feature>
<feature type="transmembrane region" description="Helical" evidence="1">
    <location>
        <begin position="206"/>
        <end position="237"/>
    </location>
</feature>
<keyword evidence="1" id="KW-0812">Transmembrane</keyword>
<dbReference type="Proteomes" id="UP000215914">
    <property type="component" value="Unassembled WGS sequence"/>
</dbReference>
<keyword evidence="1" id="KW-0472">Membrane</keyword>
<reference evidence="2" key="1">
    <citation type="journal article" date="2017" name="Nature">
        <title>The sunflower genome provides insights into oil metabolism, flowering and Asterid evolution.</title>
        <authorList>
            <person name="Badouin H."/>
            <person name="Gouzy J."/>
            <person name="Grassa C.J."/>
            <person name="Murat F."/>
            <person name="Staton S.E."/>
            <person name="Cottret L."/>
            <person name="Lelandais-Briere C."/>
            <person name="Owens G.L."/>
            <person name="Carrere S."/>
            <person name="Mayjonade B."/>
            <person name="Legrand L."/>
            <person name="Gill N."/>
            <person name="Kane N.C."/>
            <person name="Bowers J.E."/>
            <person name="Hubner S."/>
            <person name="Bellec A."/>
            <person name="Berard A."/>
            <person name="Berges H."/>
            <person name="Blanchet N."/>
            <person name="Boniface M.C."/>
            <person name="Brunel D."/>
            <person name="Catrice O."/>
            <person name="Chaidir N."/>
            <person name="Claudel C."/>
            <person name="Donnadieu C."/>
            <person name="Faraut T."/>
            <person name="Fievet G."/>
            <person name="Helmstetter N."/>
            <person name="King M."/>
            <person name="Knapp S.J."/>
            <person name="Lai Z."/>
            <person name="Le Paslier M.C."/>
            <person name="Lippi Y."/>
            <person name="Lorenzon L."/>
            <person name="Mandel J.R."/>
            <person name="Marage G."/>
            <person name="Marchand G."/>
            <person name="Marquand E."/>
            <person name="Bret-Mestries E."/>
            <person name="Morien E."/>
            <person name="Nambeesan S."/>
            <person name="Nguyen T."/>
            <person name="Pegot-Espagnet P."/>
            <person name="Pouilly N."/>
            <person name="Raftis F."/>
            <person name="Sallet E."/>
            <person name="Schiex T."/>
            <person name="Thomas J."/>
            <person name="Vandecasteele C."/>
            <person name="Vares D."/>
            <person name="Vear F."/>
            <person name="Vautrin S."/>
            <person name="Crespi M."/>
            <person name="Mangin B."/>
            <person name="Burke J.M."/>
            <person name="Salse J."/>
            <person name="Munos S."/>
            <person name="Vincourt P."/>
            <person name="Rieseberg L.H."/>
            <person name="Langlade N.B."/>
        </authorList>
    </citation>
    <scope>NUCLEOTIDE SEQUENCE</scope>
    <source>
        <tissue evidence="2">Leaves</tissue>
    </source>
</reference>
<evidence type="ECO:0000256" key="1">
    <source>
        <dbReference type="SAM" id="Phobius"/>
    </source>
</evidence>